<evidence type="ECO:0000313" key="2">
    <source>
        <dbReference type="Proteomes" id="UP001479933"/>
    </source>
</evidence>
<dbReference type="RefSeq" id="WP_066169405.1">
    <property type="nucleotide sequence ID" value="NZ_CP136137.1"/>
</dbReference>
<gene>
    <name evidence="1" type="ORF">RVF87_20905</name>
</gene>
<sequence>MGSTKVWYASYGSNLCAARLACYLEGGRPEGGRRTYPGARDTTPPTRAASLTLPGTIYFAGQSTTWGGGMAFYDHDRHGPTPARAYLVTVEQFADIATQEMDRDPHPDSIVERALRDPLVLDQDDTVHQCGTGLYSRLLRVGTLDGAPILTFTARHAIDDVPHVAPTQPYLAMIGAGLVESHGWSSDAIASYLDQRRLRRSAVGGVEHHPDRIAR</sequence>
<dbReference type="Gene3D" id="3.10.490.10">
    <property type="entry name" value="Gamma-glutamyl cyclotransferase-like"/>
    <property type="match status" value="1"/>
</dbReference>
<name>A0ABZ2U165_9ACTN</name>
<proteinExistence type="predicted"/>
<organism evidence="1 2">
    <name type="scientific">Gordonia hydrophobica</name>
    <dbReference type="NCBI Taxonomy" id="40516"/>
    <lineage>
        <taxon>Bacteria</taxon>
        <taxon>Bacillati</taxon>
        <taxon>Actinomycetota</taxon>
        <taxon>Actinomycetes</taxon>
        <taxon>Mycobacteriales</taxon>
        <taxon>Gordoniaceae</taxon>
        <taxon>Gordonia</taxon>
    </lineage>
</organism>
<keyword evidence="2" id="KW-1185">Reference proteome</keyword>
<reference evidence="1 2" key="1">
    <citation type="journal article" date="2023" name="Virus Evol.">
        <title>Computational host range prediction-The good, the bad, and the ugly.</title>
        <authorList>
            <person name="Howell A.A."/>
            <person name="Versoza C.J."/>
            <person name="Pfeifer S.P."/>
        </authorList>
    </citation>
    <scope>NUCLEOTIDE SEQUENCE [LARGE SCALE GENOMIC DNA]</scope>
    <source>
        <strain evidence="1 2">1610/1b</strain>
    </source>
</reference>
<evidence type="ECO:0000313" key="1">
    <source>
        <dbReference type="EMBL" id="WYY07415.1"/>
    </source>
</evidence>
<protein>
    <submittedName>
        <fullName evidence="1">Histone deacetylase</fullName>
    </submittedName>
</protein>
<dbReference type="EMBL" id="CP136137">
    <property type="protein sequence ID" value="WYY07415.1"/>
    <property type="molecule type" value="Genomic_DNA"/>
</dbReference>
<dbReference type="Proteomes" id="UP001479933">
    <property type="component" value="Chromosome"/>
</dbReference>
<accession>A0ABZ2U165</accession>